<sequence>RTQCLERRSGRGNFSKLGVIYHCFCRTDWEQIRIRQHLTEPANTDLSPLRLSQLQLKLARIDCTYQHDERLQKKTPHWWPQKSVRKCRSSTEKWALEHWRTPSEKFPHKRDPQRTTSIQLHRMISSDHVRKIVQEEGRTARNLVQYSVPLEDESEPTGRPTGRQPLKTHRRSERNDSQSGSGSGSGKTPPPEHRQRQRSISELTKSPSSEHGPKKNSVDLRARYWKFLFDNFQRAVDGIYQTCEQDESVVECKEVIMMLEQSTKDFKSLIERLVMMKAFEDAAKDGDRPTSIAWEVRKMSPGKHASRSPDREEEEEGWETVQRGGRLRSRQSPSQKSMENLNEVGTSGKNLTRSLSVPDSSQQKNKRNFASTVSRGSAGDNKTMRAISEQHLPDTRERLDSKGSEKENIPAASPSEKSTNPWKDVSRIDNSVKSVQGTDSRQEQIKKVRRDIFDVAKEKRQMKEKEDADSTMSEEKETAVVKKEAKSPEEDSLDVHLNDQLAVVMAEEDALSTELEETQQEALASAIQEEETWLKALAQEQSSNIDIPTDTDSDLGNTMSSLEGSQPSMDWDALVAAHDAEQAARGGKSWGELVDEAEARTPGHGVHMHEKLSSPSRKRSPTESKRRHEEKQAKAQELREKLLQEKAERLRDLSKKVEEVRSLKEDLMRQARLTVEQKLQRAEEKRLLHLKETAQKAHEERAKANEIAFINTLEAQNKRHDIMSKHQESEARLEDIREERQRRHEEKQAKEAAVEERRRALEAERKAKLQDMQERRKQRDARIMQQQQEKEKERQEAMRAKEKDREERMAALSAQQQAQKEELQKKIQQKQDETTQRHEEHLRQIREKAFEMSVTRHSTEDHNDAPEPTPYDKNKLCIICNVLIPSEVYLLSHLRGKKHQQALQDNNSGSAMSKKEIETFNLKHIVDAPDNSTHPKIVTEKERQKSLKKRCKKLRQRMMSRGAEYESSLSNKQTVADSEHKAKLQKLVKDLTKYLQTQDSGPWPQNRVSALDRALGEMSRILEKKIAADQNNFRVLGGLGSVMRVLAAVEESSDTLPPVIPPKSLCLACDVYRLACKGSFDSCRYTLFSNKIGILVDHLIHRLTMMIPSERSPERGSGDHPMLPYDSVAASLMSVITTALSCLAKHSPTTNASEASLERMSATGDTMACRSNDIISYIISVGVIDKLKWYFSAVRGPVDGDKNAQEFLQSSLGLLVAMTKFMSKRPCPVGCCALCLAQAAPESFGTLTSKPGLVAKSRPGGSANPGIGDRISHGDSLPHRSTTHTHQTNCPALRGSPRRDRHQFTICLQSPKLSESNMRKLAVAIFGRREVVPARVYQMAAENSSIFDKKKLDDPSQLILTFEVTDLVGIVSLLYGMLLHSGAPSRGDSAPPELSAQTLAITISGLRMLNHMAVLDLSMLQRTLGEEGMSLEFRHIAGYLIWYSSHHLCEDLLHEVILCVGYFTVFHPDNQAPVENSCGPQGYFVSASFGLSGLVLCRGGVGIHEM</sequence>
<dbReference type="Pfam" id="PF16501">
    <property type="entry name" value="SCAPER_N"/>
    <property type="match status" value="1"/>
</dbReference>
<evidence type="ECO:0000313" key="4">
    <source>
        <dbReference type="Proteomes" id="UP001519460"/>
    </source>
</evidence>
<feature type="non-terminal residue" evidence="3">
    <location>
        <position position="1"/>
    </location>
</feature>
<feature type="compositionally biased region" description="Polar residues" evidence="1">
    <location>
        <begin position="554"/>
        <end position="566"/>
    </location>
</feature>
<feature type="region of interest" description="Disordered" evidence="1">
    <location>
        <begin position="459"/>
        <end position="494"/>
    </location>
</feature>
<feature type="region of interest" description="Disordered" evidence="1">
    <location>
        <begin position="543"/>
        <end position="566"/>
    </location>
</feature>
<dbReference type="SUPFAM" id="SSF57667">
    <property type="entry name" value="beta-beta-alpha zinc fingers"/>
    <property type="match status" value="1"/>
</dbReference>
<dbReference type="Proteomes" id="UP001519460">
    <property type="component" value="Unassembled WGS sequence"/>
</dbReference>
<evidence type="ECO:0000256" key="1">
    <source>
        <dbReference type="SAM" id="MobiDB-lite"/>
    </source>
</evidence>
<feature type="non-terminal residue" evidence="3">
    <location>
        <position position="1506"/>
    </location>
</feature>
<feature type="region of interest" description="Disordered" evidence="1">
    <location>
        <begin position="292"/>
        <end position="446"/>
    </location>
</feature>
<feature type="compositionally biased region" description="Polar residues" evidence="1">
    <location>
        <begin position="330"/>
        <end position="375"/>
    </location>
</feature>
<evidence type="ECO:0000259" key="2">
    <source>
        <dbReference type="SMART" id="SM00451"/>
    </source>
</evidence>
<dbReference type="InterPro" id="IPR032446">
    <property type="entry name" value="SCAPER_N"/>
</dbReference>
<dbReference type="InterPro" id="IPR013087">
    <property type="entry name" value="Znf_C2H2_type"/>
</dbReference>
<feature type="compositionally biased region" description="Polar residues" evidence="1">
    <location>
        <begin position="428"/>
        <end position="439"/>
    </location>
</feature>
<feature type="region of interest" description="Disordered" evidence="1">
    <location>
        <begin position="1274"/>
        <end position="1297"/>
    </location>
</feature>
<feature type="compositionally biased region" description="Basic and acidic residues" evidence="1">
    <location>
        <begin position="819"/>
        <end position="841"/>
    </location>
</feature>
<feature type="region of interest" description="Disordered" evidence="1">
    <location>
        <begin position="143"/>
        <end position="216"/>
    </location>
</feature>
<dbReference type="Gene3D" id="3.30.160.60">
    <property type="entry name" value="Classic Zinc Finger"/>
    <property type="match status" value="1"/>
</dbReference>
<dbReference type="EMBL" id="JACVVK020000030">
    <property type="protein sequence ID" value="KAK7501611.1"/>
    <property type="molecule type" value="Genomic_DNA"/>
</dbReference>
<dbReference type="PANTHER" id="PTHR31434:SF2">
    <property type="entry name" value="S PHASE CYCLIN A-ASSOCIATED PROTEIN IN THE ENDOPLASMIC RETICULUM"/>
    <property type="match status" value="1"/>
</dbReference>
<evidence type="ECO:0000313" key="3">
    <source>
        <dbReference type="EMBL" id="KAK7501611.1"/>
    </source>
</evidence>
<dbReference type="InterPro" id="IPR036236">
    <property type="entry name" value="Znf_C2H2_sf"/>
</dbReference>
<dbReference type="InterPro" id="IPR003604">
    <property type="entry name" value="Matrin/U1-like-C_Znf_C2H2"/>
</dbReference>
<feature type="compositionally biased region" description="Basic and acidic residues" evidence="1">
    <location>
        <begin position="391"/>
        <end position="408"/>
    </location>
</feature>
<feature type="region of interest" description="Disordered" evidence="1">
    <location>
        <begin position="578"/>
        <end position="636"/>
    </location>
</feature>
<protein>
    <recommendedName>
        <fullName evidence="2">U1-type domain-containing protein</fullName>
    </recommendedName>
</protein>
<comment type="caution">
    <text evidence="3">The sequence shown here is derived from an EMBL/GenBank/DDBJ whole genome shotgun (WGS) entry which is preliminary data.</text>
</comment>
<name>A0ABD0LQ73_9CAEN</name>
<feature type="domain" description="U1-type" evidence="2">
    <location>
        <begin position="872"/>
        <end position="906"/>
    </location>
</feature>
<feature type="region of interest" description="Disordered" evidence="1">
    <location>
        <begin position="715"/>
        <end position="841"/>
    </location>
</feature>
<reference evidence="3 4" key="1">
    <citation type="journal article" date="2023" name="Sci. Data">
        <title>Genome assembly of the Korean intertidal mud-creeper Batillaria attramentaria.</title>
        <authorList>
            <person name="Patra A.K."/>
            <person name="Ho P.T."/>
            <person name="Jun S."/>
            <person name="Lee S.J."/>
            <person name="Kim Y."/>
            <person name="Won Y.J."/>
        </authorList>
    </citation>
    <scope>NUCLEOTIDE SEQUENCE [LARGE SCALE GENOMIC DNA]</scope>
    <source>
        <strain evidence="3">Wonlab-2016</strain>
    </source>
</reference>
<dbReference type="Pfam" id="PF12874">
    <property type="entry name" value="zf-met"/>
    <property type="match status" value="1"/>
</dbReference>
<dbReference type="SMART" id="SM00451">
    <property type="entry name" value="ZnF_U1"/>
    <property type="match status" value="1"/>
</dbReference>
<organism evidence="3 4">
    <name type="scientific">Batillaria attramentaria</name>
    <dbReference type="NCBI Taxonomy" id="370345"/>
    <lineage>
        <taxon>Eukaryota</taxon>
        <taxon>Metazoa</taxon>
        <taxon>Spiralia</taxon>
        <taxon>Lophotrochozoa</taxon>
        <taxon>Mollusca</taxon>
        <taxon>Gastropoda</taxon>
        <taxon>Caenogastropoda</taxon>
        <taxon>Sorbeoconcha</taxon>
        <taxon>Cerithioidea</taxon>
        <taxon>Batillariidae</taxon>
        <taxon>Batillaria</taxon>
    </lineage>
</organism>
<feature type="compositionally biased region" description="Basic and acidic residues" evidence="1">
    <location>
        <begin position="597"/>
        <end position="612"/>
    </location>
</feature>
<dbReference type="PANTHER" id="PTHR31434">
    <property type="entry name" value="S PHASE CYCLIN A-ASSOCIATED PROTEIN IN THE ENDOPLASMIC RETICULUM"/>
    <property type="match status" value="1"/>
</dbReference>
<feature type="compositionally biased region" description="Basic and acidic residues" evidence="1">
    <location>
        <begin position="716"/>
        <end position="809"/>
    </location>
</feature>
<feature type="compositionally biased region" description="Polar residues" evidence="1">
    <location>
        <begin position="198"/>
        <end position="209"/>
    </location>
</feature>
<gene>
    <name evidence="3" type="ORF">BaRGS_00007042</name>
</gene>
<accession>A0ABD0LQ73</accession>
<feature type="compositionally biased region" description="Basic and acidic residues" evidence="1">
    <location>
        <begin position="620"/>
        <end position="636"/>
    </location>
</feature>
<proteinExistence type="predicted"/>
<keyword evidence="4" id="KW-1185">Reference proteome</keyword>